<dbReference type="HOGENOM" id="CLU_057525_1_1_10"/>
<evidence type="ECO:0000256" key="12">
    <source>
        <dbReference type="ARBA" id="ARBA00023180"/>
    </source>
</evidence>
<evidence type="ECO:0000256" key="1">
    <source>
        <dbReference type="ARBA" id="ARBA00001936"/>
    </source>
</evidence>
<dbReference type="EMBL" id="ABIB01000004">
    <property type="protein sequence ID" value="EDP96352.1"/>
    <property type="molecule type" value="Genomic_DNA"/>
</dbReference>
<keyword evidence="5" id="KW-0812">Transmembrane</keyword>
<dbReference type="Proteomes" id="UP000002945">
    <property type="component" value="Unassembled WGS sequence"/>
</dbReference>
<dbReference type="InterPro" id="IPR040230">
    <property type="entry name" value="TIKI1/2-like"/>
</dbReference>
<dbReference type="PANTHER" id="PTHR31120">
    <property type="entry name" value="METALLOPROTEASE TIKI"/>
    <property type="match status" value="1"/>
</dbReference>
<dbReference type="AlphaFoldDB" id="A9DUZ2"/>
<evidence type="ECO:0000256" key="6">
    <source>
        <dbReference type="ARBA" id="ARBA00022723"/>
    </source>
</evidence>
<keyword evidence="8" id="KW-0378">Hydrolase</keyword>
<keyword evidence="14" id="KW-1185">Reference proteome</keyword>
<dbReference type="GO" id="GO:0016020">
    <property type="term" value="C:membrane"/>
    <property type="evidence" value="ECO:0007669"/>
    <property type="project" value="UniProtKB-SubCell"/>
</dbReference>
<dbReference type="InterPro" id="IPR002816">
    <property type="entry name" value="TraB/PrgY/GumN_fam"/>
</dbReference>
<dbReference type="RefSeq" id="WP_007093182.1">
    <property type="nucleotide sequence ID" value="NZ_CP142125.1"/>
</dbReference>
<proteinExistence type="predicted"/>
<keyword evidence="7" id="KW-0732">Signal</keyword>
<evidence type="ECO:0000256" key="5">
    <source>
        <dbReference type="ARBA" id="ARBA00022692"/>
    </source>
</evidence>
<keyword evidence="10" id="KW-0482">Metalloprotease</keyword>
<dbReference type="GO" id="GO:0006508">
    <property type="term" value="P:proteolysis"/>
    <property type="evidence" value="ECO:0007669"/>
    <property type="project" value="UniProtKB-KW"/>
</dbReference>
<evidence type="ECO:0000256" key="11">
    <source>
        <dbReference type="ARBA" id="ARBA00023136"/>
    </source>
</evidence>
<dbReference type="PANTHER" id="PTHR31120:SF6">
    <property type="entry name" value="METALLOPROTEASE TIKI HOMOLOG"/>
    <property type="match status" value="1"/>
</dbReference>
<dbReference type="OrthoDB" id="9798714at2"/>
<evidence type="ECO:0008006" key="15">
    <source>
        <dbReference type="Google" id="ProtNLM"/>
    </source>
</evidence>
<comment type="cofactor">
    <cofactor evidence="2">
        <name>Co(2+)</name>
        <dbReference type="ChEBI" id="CHEBI:48828"/>
    </cofactor>
</comment>
<reference evidence="13 14" key="1">
    <citation type="journal article" date="2011" name="J. Bacteriol.">
        <title>Genome sequence of the algicidal bacterium Kordia algicida OT-1.</title>
        <authorList>
            <person name="Lee H.S."/>
            <person name="Kang S.G."/>
            <person name="Kwon K.K."/>
            <person name="Lee J.H."/>
            <person name="Kim S.J."/>
        </authorList>
    </citation>
    <scope>NUCLEOTIDE SEQUENCE [LARGE SCALE GENOMIC DNA]</scope>
    <source>
        <strain evidence="13 14">OT-1</strain>
    </source>
</reference>
<comment type="caution">
    <text evidence="13">The sequence shown here is derived from an EMBL/GenBank/DDBJ whole genome shotgun (WGS) entry which is preliminary data.</text>
</comment>
<gene>
    <name evidence="13" type="ORF">KAOT1_03047</name>
</gene>
<comment type="cofactor">
    <cofactor evidence="1">
        <name>Mn(2+)</name>
        <dbReference type="ChEBI" id="CHEBI:29035"/>
    </cofactor>
</comment>
<organism evidence="13 14">
    <name type="scientific">Kordia algicida OT-1</name>
    <dbReference type="NCBI Taxonomy" id="391587"/>
    <lineage>
        <taxon>Bacteria</taxon>
        <taxon>Pseudomonadati</taxon>
        <taxon>Bacteroidota</taxon>
        <taxon>Flavobacteriia</taxon>
        <taxon>Flavobacteriales</taxon>
        <taxon>Flavobacteriaceae</taxon>
        <taxon>Kordia</taxon>
    </lineage>
</organism>
<dbReference type="GO" id="GO:0004222">
    <property type="term" value="F:metalloendopeptidase activity"/>
    <property type="evidence" value="ECO:0007669"/>
    <property type="project" value="TreeGrafter"/>
</dbReference>
<evidence type="ECO:0000256" key="9">
    <source>
        <dbReference type="ARBA" id="ARBA00022989"/>
    </source>
</evidence>
<sequence length="258" mass="29559">MWKITGNGIEKPSYVYGTIHLTCDYVFTEKLKKAFDETDQLALEIDMSDPKLQVNMMKYIFLEDGKTIESLLNKEDYTTLATFFKEQTGFDLKMFNTMKPLAITSTLTTKMATCDSGTAYDTEFMKIAQAQKEKIIGLETIADQMKVFDNIPYEDQLKSLVEMAEKGMEKSKKDFENMTRYYNDEDWEGLLKVSAEQGLEADFQESLVDQRNRNWIPLIVKMAKEKPTFIGVGALHLPGEQGVINLLRKEGYTVEAVH</sequence>
<dbReference type="Pfam" id="PF01963">
    <property type="entry name" value="TraB_PrgY_gumN"/>
    <property type="match status" value="1"/>
</dbReference>
<evidence type="ECO:0000256" key="2">
    <source>
        <dbReference type="ARBA" id="ARBA00001941"/>
    </source>
</evidence>
<evidence type="ECO:0000256" key="4">
    <source>
        <dbReference type="ARBA" id="ARBA00022670"/>
    </source>
</evidence>
<keyword evidence="6" id="KW-0479">Metal-binding</keyword>
<evidence type="ECO:0000256" key="3">
    <source>
        <dbReference type="ARBA" id="ARBA00004479"/>
    </source>
</evidence>
<keyword evidence="12" id="KW-0325">Glycoprotein</keyword>
<keyword evidence="11" id="KW-0472">Membrane</keyword>
<evidence type="ECO:0000256" key="7">
    <source>
        <dbReference type="ARBA" id="ARBA00022729"/>
    </source>
</evidence>
<name>A9DUZ2_9FLAO</name>
<dbReference type="GO" id="GO:0046872">
    <property type="term" value="F:metal ion binding"/>
    <property type="evidence" value="ECO:0007669"/>
    <property type="project" value="UniProtKB-KW"/>
</dbReference>
<protein>
    <recommendedName>
        <fullName evidence="15">GumN family protein</fullName>
    </recommendedName>
</protein>
<accession>A9DUZ2</accession>
<dbReference type="eggNOG" id="COG3735">
    <property type="taxonomic scope" value="Bacteria"/>
</dbReference>
<evidence type="ECO:0000313" key="13">
    <source>
        <dbReference type="EMBL" id="EDP96352.1"/>
    </source>
</evidence>
<evidence type="ECO:0000256" key="8">
    <source>
        <dbReference type="ARBA" id="ARBA00022801"/>
    </source>
</evidence>
<keyword evidence="9" id="KW-1133">Transmembrane helix</keyword>
<comment type="subcellular location">
    <subcellularLocation>
        <location evidence="3">Membrane</location>
        <topology evidence="3">Single-pass type I membrane protein</topology>
    </subcellularLocation>
</comment>
<evidence type="ECO:0000313" key="14">
    <source>
        <dbReference type="Proteomes" id="UP000002945"/>
    </source>
</evidence>
<dbReference type="GO" id="GO:0030178">
    <property type="term" value="P:negative regulation of Wnt signaling pathway"/>
    <property type="evidence" value="ECO:0007669"/>
    <property type="project" value="InterPro"/>
</dbReference>
<keyword evidence="4" id="KW-0645">Protease</keyword>
<evidence type="ECO:0000256" key="10">
    <source>
        <dbReference type="ARBA" id="ARBA00023049"/>
    </source>
</evidence>
<dbReference type="CDD" id="cd14789">
    <property type="entry name" value="Tiki"/>
    <property type="match status" value="1"/>
</dbReference>